<proteinExistence type="predicted"/>
<dbReference type="EMBL" id="UZAM01011363">
    <property type="protein sequence ID" value="VDP15795.1"/>
    <property type="molecule type" value="Genomic_DNA"/>
</dbReference>
<protein>
    <submittedName>
        <fullName evidence="4">WS_DGAT_C domain-containing protein</fullName>
    </submittedName>
</protein>
<reference evidence="2 3" key="2">
    <citation type="submission" date="2018-11" db="EMBL/GenBank/DDBJ databases">
        <authorList>
            <consortium name="Pathogen Informatics"/>
        </authorList>
    </citation>
    <scope>NUCLEOTIDE SEQUENCE [LARGE SCALE GENOMIC DNA]</scope>
</reference>
<sequence length="129" mass="14238">MTQTKSFQEATENKYVKKLMHVPSGYRGSLGVSDTPLILAIRVRHIGGTAVINIPPPPSDRLWYGFLSPPKISLQAIPKVGGRTVNVANITEWIEKKLISLVEKALVIPNMDDIILPTTANQPLFSTYI</sequence>
<dbReference type="GO" id="GO:0005789">
    <property type="term" value="C:endoplasmic reticulum membrane"/>
    <property type="evidence" value="ECO:0007669"/>
    <property type="project" value="UniProtKB-SubCell"/>
</dbReference>
<evidence type="ECO:0000313" key="2">
    <source>
        <dbReference type="EMBL" id="VDP15795.1"/>
    </source>
</evidence>
<reference evidence="4" key="1">
    <citation type="submission" date="2016-06" db="UniProtKB">
        <authorList>
            <consortium name="WormBaseParasite"/>
        </authorList>
    </citation>
    <scope>IDENTIFICATION</scope>
</reference>
<dbReference type="WBParaSite" id="SBAD_0000851301-mRNA-1">
    <property type="protein sequence ID" value="SBAD_0000851301-mRNA-1"/>
    <property type="gene ID" value="SBAD_0000851301"/>
</dbReference>
<dbReference type="AlphaFoldDB" id="A0A183IX59"/>
<dbReference type="PANTHER" id="PTHR13466:SF0">
    <property type="entry name" value="SMP-LTD DOMAIN-CONTAINING PROTEIN"/>
    <property type="match status" value="1"/>
</dbReference>
<dbReference type="PANTHER" id="PTHR13466">
    <property type="entry name" value="TEX2 PROTEIN-RELATED"/>
    <property type="match status" value="1"/>
</dbReference>
<dbReference type="Proteomes" id="UP000270296">
    <property type="component" value="Unassembled WGS sequence"/>
</dbReference>
<dbReference type="OrthoDB" id="26740at2759"/>
<dbReference type="GO" id="GO:0008289">
    <property type="term" value="F:lipid binding"/>
    <property type="evidence" value="ECO:0007669"/>
    <property type="project" value="TreeGrafter"/>
</dbReference>
<name>A0A183IX59_9BILA</name>
<evidence type="ECO:0000256" key="1">
    <source>
        <dbReference type="ARBA" id="ARBA00004586"/>
    </source>
</evidence>
<evidence type="ECO:0000313" key="4">
    <source>
        <dbReference type="WBParaSite" id="SBAD_0000851301-mRNA-1"/>
    </source>
</evidence>
<evidence type="ECO:0000313" key="3">
    <source>
        <dbReference type="Proteomes" id="UP000270296"/>
    </source>
</evidence>
<organism evidence="4">
    <name type="scientific">Soboliphyme baturini</name>
    <dbReference type="NCBI Taxonomy" id="241478"/>
    <lineage>
        <taxon>Eukaryota</taxon>
        <taxon>Metazoa</taxon>
        <taxon>Ecdysozoa</taxon>
        <taxon>Nematoda</taxon>
        <taxon>Enoplea</taxon>
        <taxon>Dorylaimia</taxon>
        <taxon>Dioctophymatida</taxon>
        <taxon>Dioctophymatoidea</taxon>
        <taxon>Soboliphymatidae</taxon>
        <taxon>Soboliphyme</taxon>
    </lineage>
</organism>
<gene>
    <name evidence="2" type="ORF">SBAD_LOCUS8205</name>
</gene>
<accession>A0A183IX59</accession>
<dbReference type="CDD" id="cd21675">
    <property type="entry name" value="SMP_TEX2"/>
    <property type="match status" value="1"/>
</dbReference>
<comment type="subcellular location">
    <subcellularLocation>
        <location evidence="1">Endoplasmic reticulum membrane</location>
    </subcellularLocation>
</comment>
<keyword evidence="3" id="KW-1185">Reference proteome</keyword>